<evidence type="ECO:0000313" key="3">
    <source>
        <dbReference type="EMBL" id="WAU08969.1"/>
    </source>
</evidence>
<dbReference type="AlphaFoldDB" id="A0A640TY65"/>
<feature type="compositionally biased region" description="Acidic residues" evidence="1">
    <location>
        <begin position="180"/>
        <end position="199"/>
    </location>
</feature>
<dbReference type="EMBL" id="CP114203">
    <property type="protein sequence ID" value="WAU08969.1"/>
    <property type="molecule type" value="Genomic_DNA"/>
</dbReference>
<name>A0A640TY65_STRNI</name>
<organism evidence="2 4">
    <name type="scientific">Streptomyces nigrescens</name>
    <dbReference type="NCBI Taxonomy" id="1920"/>
    <lineage>
        <taxon>Bacteria</taxon>
        <taxon>Bacillati</taxon>
        <taxon>Actinomycetota</taxon>
        <taxon>Actinomycetes</taxon>
        <taxon>Kitasatosporales</taxon>
        <taxon>Streptomycetaceae</taxon>
        <taxon>Streptomyces</taxon>
    </lineage>
</organism>
<evidence type="ECO:0000313" key="2">
    <source>
        <dbReference type="EMBL" id="GFE27005.1"/>
    </source>
</evidence>
<keyword evidence="5" id="KW-1185">Reference proteome</keyword>
<feature type="region of interest" description="Disordered" evidence="1">
    <location>
        <begin position="179"/>
        <end position="199"/>
    </location>
</feature>
<evidence type="ECO:0000313" key="4">
    <source>
        <dbReference type="Proteomes" id="UP000429552"/>
    </source>
</evidence>
<dbReference type="GeneID" id="301336862"/>
<sequence>MTSIFTVSIDSVEGSTLRGRVHIINPDVPSVPRKSVFPLSLLVDAWWHLDRGFLHDEDDEEEGGDRYPFTADQGNDITASMRLKDEFSKLYELILGKHIRVTEDGYLLADDGKTVLEPRRKAKDVYQLDSGRGHDGISHFVMTSGNAEEFSQGAADIVTRYDISPYRNVPLRSEVAALENPDEPWDPEEPWGPEEPDGPADLDDYTVWKLLRTCSFAELPYAEIAVTVSDAGYLEHMVAGMRWSTTMTGHVC</sequence>
<gene>
    <name evidence="2" type="ORF">Sliba_74580</name>
    <name evidence="3" type="ORF">STRNI_007720</name>
</gene>
<evidence type="ECO:0000256" key="1">
    <source>
        <dbReference type="SAM" id="MobiDB-lite"/>
    </source>
</evidence>
<dbReference type="Proteomes" id="UP001210169">
    <property type="component" value="Chromosome"/>
</dbReference>
<accession>A0A640TY65</accession>
<protein>
    <submittedName>
        <fullName evidence="2">Uncharacterized protein</fullName>
    </submittedName>
</protein>
<dbReference type="RefSeq" id="WP_159491525.1">
    <property type="nucleotide sequence ID" value="NZ_BLIP01000003.1"/>
</dbReference>
<proteinExistence type="predicted"/>
<dbReference type="EMBL" id="BLIP01000003">
    <property type="protein sequence ID" value="GFE27005.1"/>
    <property type="molecule type" value="Genomic_DNA"/>
</dbReference>
<reference evidence="3 5" key="2">
    <citation type="submission" date="2022-12" db="EMBL/GenBank/DDBJ databases">
        <authorList>
            <person name="Ruckert C."/>
            <person name="Busche T."/>
            <person name="Kalinowski J."/>
            <person name="Wittmann C."/>
        </authorList>
    </citation>
    <scope>NUCLEOTIDE SEQUENCE [LARGE SCALE GENOMIC DNA]</scope>
    <source>
        <strain evidence="3 5">DSM 40276</strain>
    </source>
</reference>
<evidence type="ECO:0000313" key="5">
    <source>
        <dbReference type="Proteomes" id="UP001210169"/>
    </source>
</evidence>
<dbReference type="Proteomes" id="UP000429552">
    <property type="component" value="Unassembled WGS sequence"/>
</dbReference>
<reference evidence="2 4" key="1">
    <citation type="submission" date="2019-12" db="EMBL/GenBank/DDBJ databases">
        <title>Whole genome shotgun sequence of Streptomyces libani subsp. libani NBRC 13452.</title>
        <authorList>
            <person name="Ichikawa N."/>
            <person name="Kimura A."/>
            <person name="Kitahashi Y."/>
            <person name="Komaki H."/>
            <person name="Tamura T."/>
        </authorList>
    </citation>
    <scope>NUCLEOTIDE SEQUENCE [LARGE SCALE GENOMIC DNA]</scope>
    <source>
        <strain evidence="2 4">NBRC 13452</strain>
    </source>
</reference>